<keyword evidence="4" id="KW-1185">Reference proteome</keyword>
<dbReference type="InterPro" id="IPR008900">
    <property type="entry name" value="Zot_N"/>
</dbReference>
<evidence type="ECO:0000313" key="4">
    <source>
        <dbReference type="Proteomes" id="UP001215087"/>
    </source>
</evidence>
<gene>
    <name evidence="3" type="ORF">PTZ04_11460</name>
</gene>
<dbReference type="Gene3D" id="3.40.50.300">
    <property type="entry name" value="P-loop containing nucleotide triphosphate hydrolases"/>
    <property type="match status" value="1"/>
</dbReference>
<evidence type="ECO:0000259" key="2">
    <source>
        <dbReference type="Pfam" id="PF05707"/>
    </source>
</evidence>
<dbReference type="RefSeq" id="WP_227206442.1">
    <property type="nucleotide sequence ID" value="NZ_JAJCLO010000004.1"/>
</dbReference>
<name>A0ABT5UPJ3_EUBLI</name>
<comment type="caution">
    <text evidence="3">The sequence shown here is derived from an EMBL/GenBank/DDBJ whole genome shotgun (WGS) entry which is preliminary data.</text>
</comment>
<accession>A0ABT5UPJ3</accession>
<feature type="domain" description="Zona occludens toxin N-terminal" evidence="2">
    <location>
        <begin position="1"/>
        <end position="143"/>
    </location>
</feature>
<dbReference type="InterPro" id="IPR027417">
    <property type="entry name" value="P-loop_NTPase"/>
</dbReference>
<feature type="region of interest" description="Disordered" evidence="1">
    <location>
        <begin position="213"/>
        <end position="267"/>
    </location>
</feature>
<reference evidence="3 4" key="1">
    <citation type="submission" date="2023-02" db="EMBL/GenBank/DDBJ databases">
        <title>Comparative genome analysis of Eubacterium limosum species.</title>
        <authorList>
            <person name="Bak J.E."/>
        </authorList>
    </citation>
    <scope>NUCLEOTIDE SEQUENCE [LARGE SCALE GENOMIC DNA]</scope>
    <source>
        <strain evidence="3 4">KGMB01548</strain>
    </source>
</reference>
<dbReference type="Pfam" id="PF05707">
    <property type="entry name" value="Zot"/>
    <property type="match status" value="1"/>
</dbReference>
<dbReference type="SUPFAM" id="SSF52540">
    <property type="entry name" value="P-loop containing nucleoside triphosphate hydrolases"/>
    <property type="match status" value="1"/>
</dbReference>
<evidence type="ECO:0000256" key="1">
    <source>
        <dbReference type="SAM" id="MobiDB-lite"/>
    </source>
</evidence>
<proteinExistence type="predicted"/>
<organism evidence="3 4">
    <name type="scientific">Eubacterium limosum</name>
    <dbReference type="NCBI Taxonomy" id="1736"/>
    <lineage>
        <taxon>Bacteria</taxon>
        <taxon>Bacillati</taxon>
        <taxon>Bacillota</taxon>
        <taxon>Clostridia</taxon>
        <taxon>Eubacteriales</taxon>
        <taxon>Eubacteriaceae</taxon>
        <taxon>Eubacterium</taxon>
    </lineage>
</organism>
<protein>
    <submittedName>
        <fullName evidence="3">Zonular occludens toxin domain-containing protein</fullName>
    </submittedName>
</protein>
<dbReference type="EMBL" id="JAQSVD010000005">
    <property type="protein sequence ID" value="MDE1470869.1"/>
    <property type="molecule type" value="Genomic_DNA"/>
</dbReference>
<sequence length="267" mass="31056">MIKVYTGTPGAGKSLHATKVICSWLEEGKNVIANFPMLVDKIKKNNGRFFYQPNEKITVPYLMQFAQTMHEERKEHQTLIVIDEASVKFNARTFMDEDRLDFLSFFAQHRHYGYEIIMITQNLHQIDRQIRDLSEIEVHHRNAKNFWVYKLIPFSLFIAIEKNLAVKDQNSSYFFTYSKYYGGLYDTFFEFNHKIVAEPTAVIQKQILESEIIPTDRQPKKTPKKPKTTGKAGRPRPVGRVPQGGPSVRRARPASPENLVDELFKIE</sequence>
<dbReference type="Proteomes" id="UP001215087">
    <property type="component" value="Unassembled WGS sequence"/>
</dbReference>
<evidence type="ECO:0000313" key="3">
    <source>
        <dbReference type="EMBL" id="MDE1470869.1"/>
    </source>
</evidence>
<feature type="compositionally biased region" description="Low complexity" evidence="1">
    <location>
        <begin position="235"/>
        <end position="248"/>
    </location>
</feature>